<dbReference type="InterPro" id="IPR036291">
    <property type="entry name" value="NAD(P)-bd_dom_sf"/>
</dbReference>
<dbReference type="GO" id="GO:0015031">
    <property type="term" value="P:protein transport"/>
    <property type="evidence" value="ECO:0007669"/>
    <property type="project" value="UniProtKB-KW"/>
</dbReference>
<gene>
    <name evidence="17" type="ORF">Pdw03_8310</name>
</gene>
<keyword evidence="12" id="KW-0539">Nucleus</keyword>
<sequence length="945" mass="104917">MDLRDIIATRGFATYSLRHPREALSSFGPTLNEATFGYLGTSFQPERDIRSLEGKVVLVTGGNAGLGKETILQLAKHRPSRIYMAARTESKAREAIESLQCQLSSPADIRFLALDLSSFKSIRAAADKFQSDSDRLDILILNAGTMGNPPTTTEEGFEVQLGTNHIGHFLLTKLLLPTLQKTVKLERIKEEVPDVRVVTVASAAHAVGPSTFEEITSTPGLLAASTWTRYGASKSANILFASELARRHPDILSIAVHPGAVDSGLYGHTKSLNSVMKYGIAVAGSILFRSVASGALNSLWAAGTQRENIINGAYYTPVGYRSGGTAPVQNTQLAHRLWDWTDTQVSKRRIHNDCNARCHPPPSCWPSPWISARVACSFQILAPESNTVSLERRSNSYSRASLDTSISMGHIVVTGGSGKAGQFVISELLNAGHKILNLDLMALEHPDVHTLKTDLADSGQVFNALSGQWTLREPFPEGLPPRPDAIIHLAGYARNMLVPDNETFRSNTQGTYNIIEAGCKLGIRKIIIASSVTVYGVAFAQGDTNFPSFPIHEDLDVNPTDTYAIAKLCGERIARGFAARFGVDIYILRIGRVIQPDEYNKDIFYSYVHEPTMWKVHGWSYIDARDLGGMCEAALQTDGLGFQVFNATNDHITNLSPTMDFLKSQFPNIPITREMEEFEAPFSNAKMKKLLGFQEKHPWHKYFSNWEKKQIEMEERRIFWSNSPHKTLGDASSFHPLPLHAPSYHLPLNHFLTAITPPDFIMDQAKLARMQASVRIGYVFFYSELTTDFPILESMRRRHFPMIKLKIEIAGKGTPRRKVKKVVRNSGADDKKLQAALKKLNVQPIQGIEEVNMFKEDGNVIHFANPRVHGAVPSNTFALYGNGEEKELTELVPNILNQLGPDSLASLRKLAESYQNMQKQQGDKKDDEEDDIPDLVEGENFESKE</sequence>
<keyword evidence="7" id="KW-0963">Cytoplasm</keyword>
<evidence type="ECO:0000256" key="3">
    <source>
        <dbReference type="ARBA" id="ARBA00004496"/>
    </source>
</evidence>
<evidence type="ECO:0000313" key="18">
    <source>
        <dbReference type="Proteomes" id="UP000595662"/>
    </source>
</evidence>
<feature type="region of interest" description="Disordered" evidence="15">
    <location>
        <begin position="914"/>
        <end position="945"/>
    </location>
</feature>
<dbReference type="PRINTS" id="PR00081">
    <property type="entry name" value="GDHRDH"/>
</dbReference>
<dbReference type="Proteomes" id="UP000595662">
    <property type="component" value="Chromosome 3"/>
</dbReference>
<evidence type="ECO:0000256" key="11">
    <source>
        <dbReference type="ARBA" id="ARBA00023163"/>
    </source>
</evidence>
<dbReference type="Pfam" id="PF00106">
    <property type="entry name" value="adh_short"/>
    <property type="match status" value="1"/>
</dbReference>
<organism evidence="17 18">
    <name type="scientific">Penicillium digitatum</name>
    <name type="common">Green mold</name>
    <dbReference type="NCBI Taxonomy" id="36651"/>
    <lineage>
        <taxon>Eukaryota</taxon>
        <taxon>Fungi</taxon>
        <taxon>Dikarya</taxon>
        <taxon>Ascomycota</taxon>
        <taxon>Pezizomycotina</taxon>
        <taxon>Eurotiomycetes</taxon>
        <taxon>Eurotiomycetidae</taxon>
        <taxon>Eurotiales</taxon>
        <taxon>Aspergillaceae</taxon>
        <taxon>Penicillium</taxon>
    </lineage>
</organism>
<dbReference type="FunFam" id="2.20.70.30:FF:000003">
    <property type="entry name" value="Nascent polypeptide-associated complex subunit beta"/>
    <property type="match status" value="1"/>
</dbReference>
<feature type="domain" description="NAC-A/B" evidence="16">
    <location>
        <begin position="827"/>
        <end position="892"/>
    </location>
</feature>
<dbReference type="SUPFAM" id="SSF51735">
    <property type="entry name" value="NAD(P)-binding Rossmann-fold domains"/>
    <property type="match status" value="2"/>
</dbReference>
<dbReference type="CDD" id="cd08946">
    <property type="entry name" value="SDR_e"/>
    <property type="match status" value="1"/>
</dbReference>
<dbReference type="Gene3D" id="2.20.70.30">
    <property type="entry name" value="Nascent polypeptide-associated complex domain"/>
    <property type="match status" value="1"/>
</dbReference>
<accession>A0A7T6XNL8</accession>
<dbReference type="InterPro" id="IPR039370">
    <property type="entry name" value="BTF3"/>
</dbReference>
<dbReference type="Gene3D" id="3.40.50.720">
    <property type="entry name" value="NAD(P)-binding Rossmann-like Domain"/>
    <property type="match status" value="2"/>
</dbReference>
<evidence type="ECO:0000256" key="14">
    <source>
        <dbReference type="RuleBase" id="RU361272"/>
    </source>
</evidence>
<comment type="subunit">
    <text evidence="13">Part of the nascent polypeptide-associated complex (NAC), consisting of EGD2 and EGD1. NAC associates with ribosomes via EGD1.</text>
</comment>
<evidence type="ECO:0000256" key="15">
    <source>
        <dbReference type="SAM" id="MobiDB-lite"/>
    </source>
</evidence>
<evidence type="ECO:0000256" key="10">
    <source>
        <dbReference type="ARBA" id="ARBA00023015"/>
    </source>
</evidence>
<evidence type="ECO:0000256" key="2">
    <source>
        <dbReference type="ARBA" id="ARBA00004123"/>
    </source>
</evidence>
<dbReference type="SMART" id="SM01407">
    <property type="entry name" value="NAC"/>
    <property type="match status" value="1"/>
</dbReference>
<evidence type="ECO:0000256" key="13">
    <source>
        <dbReference type="ARBA" id="ARBA00025826"/>
    </source>
</evidence>
<comment type="subcellular location">
    <subcellularLocation>
        <location evidence="3">Cytoplasm</location>
    </subcellularLocation>
    <subcellularLocation>
        <location evidence="2">Nucleus</location>
    </subcellularLocation>
</comment>
<evidence type="ECO:0000256" key="7">
    <source>
        <dbReference type="ARBA" id="ARBA00022490"/>
    </source>
</evidence>
<dbReference type="RefSeq" id="XP_065957005.1">
    <property type="nucleotide sequence ID" value="XM_066101922.1"/>
</dbReference>
<keyword evidence="9" id="KW-0653">Protein transport</keyword>
<dbReference type="Pfam" id="PF01370">
    <property type="entry name" value="Epimerase"/>
    <property type="match status" value="1"/>
</dbReference>
<proteinExistence type="inferred from homology"/>
<dbReference type="PROSITE" id="PS51151">
    <property type="entry name" value="NAC_AB"/>
    <property type="match status" value="1"/>
</dbReference>
<reference evidence="17 18" key="1">
    <citation type="submission" date="2020-08" db="EMBL/GenBank/DDBJ databases">
        <title>The completed genome sequence of the pathogenic ascomycete fungus Penicillium digitatum.</title>
        <authorList>
            <person name="Wang M."/>
        </authorList>
    </citation>
    <scope>NUCLEOTIDE SEQUENCE [LARGE SCALE GENOMIC DNA]</scope>
    <source>
        <strain evidence="17 18">PdW03</strain>
    </source>
</reference>
<comment type="function">
    <text evidence="1">Component of the nascent polypeptide-associated complex (NAC), a dynamic component of the ribosomal exit tunnel, protecting the emerging polypeptides from interaction with other cytoplasmic proteins to ensure appropriate nascent protein targeting. The NAC complex also promotes mitochondrial protein import by enhancing productive ribosome interactions with the outer mitochondrial membrane and blocks the inappropriate interaction of ribosomes translating non-secretory nascent polypeptides with translocation sites in the membrane of the endoplasmic reticulum. EGD1 may act as a transcription factor that exert a negative effect on the expression of several genes that are transcribed by RNA polymerase II.</text>
</comment>
<protein>
    <recommendedName>
        <fullName evidence="5 14">Nascent polypeptide-associated complex subunit beta</fullName>
    </recommendedName>
</protein>
<dbReference type="Pfam" id="PF01849">
    <property type="entry name" value="NAC"/>
    <property type="match status" value="1"/>
</dbReference>
<evidence type="ECO:0000256" key="12">
    <source>
        <dbReference type="ARBA" id="ARBA00023242"/>
    </source>
</evidence>
<dbReference type="GO" id="GO:0005634">
    <property type="term" value="C:nucleus"/>
    <property type="evidence" value="ECO:0007669"/>
    <property type="project" value="UniProtKB-SubCell"/>
</dbReference>
<keyword evidence="11 14" id="KW-0804">Transcription</keyword>
<dbReference type="GeneID" id="26234542"/>
<dbReference type="InterPro" id="IPR002715">
    <property type="entry name" value="Nas_poly-pep-assoc_cplx_dom"/>
</dbReference>
<evidence type="ECO:0000256" key="4">
    <source>
        <dbReference type="ARBA" id="ARBA00005296"/>
    </source>
</evidence>
<feature type="compositionally biased region" description="Acidic residues" evidence="15">
    <location>
        <begin position="926"/>
        <end position="945"/>
    </location>
</feature>
<evidence type="ECO:0000256" key="6">
    <source>
        <dbReference type="ARBA" id="ARBA00022448"/>
    </source>
</evidence>
<dbReference type="VEuPathDB" id="FungiDB:PDIP_62260"/>
<name>A0A7T6XNL8_PENDI</name>
<dbReference type="InterPro" id="IPR002347">
    <property type="entry name" value="SDR_fam"/>
</dbReference>
<keyword evidence="8" id="KW-0678">Repressor</keyword>
<keyword evidence="10 14" id="KW-0805">Transcription regulation</keyword>
<evidence type="ECO:0000256" key="1">
    <source>
        <dbReference type="ARBA" id="ARBA00002302"/>
    </source>
</evidence>
<evidence type="ECO:0000256" key="8">
    <source>
        <dbReference type="ARBA" id="ARBA00022491"/>
    </source>
</evidence>
<dbReference type="InterPro" id="IPR038187">
    <property type="entry name" value="NAC_A/B_dom_sf"/>
</dbReference>
<evidence type="ECO:0000256" key="9">
    <source>
        <dbReference type="ARBA" id="ARBA00022927"/>
    </source>
</evidence>
<dbReference type="GO" id="GO:0005737">
    <property type="term" value="C:cytoplasm"/>
    <property type="evidence" value="ECO:0007669"/>
    <property type="project" value="UniProtKB-SubCell"/>
</dbReference>
<keyword evidence="6" id="KW-0813">Transport</keyword>
<evidence type="ECO:0000256" key="5">
    <source>
        <dbReference type="ARBA" id="ARBA00022192"/>
    </source>
</evidence>
<evidence type="ECO:0000313" key="17">
    <source>
        <dbReference type="EMBL" id="QQK44409.1"/>
    </source>
</evidence>
<dbReference type="InterPro" id="IPR001509">
    <property type="entry name" value="Epimerase_deHydtase"/>
</dbReference>
<evidence type="ECO:0000259" key="16">
    <source>
        <dbReference type="PROSITE" id="PS51151"/>
    </source>
</evidence>
<comment type="similarity">
    <text evidence="4 14">Belongs to the NAC-beta family.</text>
</comment>
<dbReference type="CDD" id="cd22055">
    <property type="entry name" value="NAC_BTF3"/>
    <property type="match status" value="1"/>
</dbReference>
<dbReference type="AlphaFoldDB" id="A0A7T6XNL8"/>
<dbReference type="EMBL" id="CP060776">
    <property type="protein sequence ID" value="QQK44409.1"/>
    <property type="molecule type" value="Genomic_DNA"/>
</dbReference>
<dbReference type="PANTHER" id="PTHR10351">
    <property type="entry name" value="TRANSCRIPTION FACTOR BTF3 FAMILY MEMBER"/>
    <property type="match status" value="1"/>
</dbReference>